<dbReference type="InterPro" id="IPR053868">
    <property type="entry name" value="Pel9A-like_beta_helix"/>
</dbReference>
<feature type="compositionally biased region" description="Polar residues" evidence="9">
    <location>
        <begin position="234"/>
        <end position="251"/>
    </location>
</feature>
<dbReference type="InterPro" id="IPR052052">
    <property type="entry name" value="Polysaccharide_Lyase_9"/>
</dbReference>
<evidence type="ECO:0000256" key="6">
    <source>
        <dbReference type="ARBA" id="ARBA00022837"/>
    </source>
</evidence>
<comment type="cofactor">
    <cofactor evidence="1">
        <name>Ca(2+)</name>
        <dbReference type="ChEBI" id="CHEBI:29108"/>
    </cofactor>
</comment>
<evidence type="ECO:0000256" key="7">
    <source>
        <dbReference type="ARBA" id="ARBA00023239"/>
    </source>
</evidence>
<dbReference type="PANTHER" id="PTHR40088">
    <property type="entry name" value="PECTATE LYASE (EUROFUNG)"/>
    <property type="match status" value="1"/>
</dbReference>
<reference evidence="14 15" key="1">
    <citation type="journal article" date="2019" name="Int. J. Syst. Evol. Microbiol.">
        <title>The Global Catalogue of Microorganisms (GCM) 10K type strain sequencing project: providing services to taxonomists for standard genome sequencing and annotation.</title>
        <authorList>
            <consortium name="The Broad Institute Genomics Platform"/>
            <consortium name="The Broad Institute Genome Sequencing Center for Infectious Disease"/>
            <person name="Wu L."/>
            <person name="Ma J."/>
        </authorList>
    </citation>
    <scope>NUCLEOTIDE SEQUENCE [LARGE SCALE GENOMIC DNA]</scope>
    <source>
        <strain evidence="14 15">JCM 13250</strain>
    </source>
</reference>
<proteinExistence type="inferred from homology"/>
<dbReference type="Pfam" id="PF06439">
    <property type="entry name" value="3keto-disac_hyd"/>
    <property type="match status" value="1"/>
</dbReference>
<dbReference type="EMBL" id="BAAALT010000165">
    <property type="protein sequence ID" value="GAA1819731.1"/>
    <property type="molecule type" value="Genomic_DNA"/>
</dbReference>
<gene>
    <name evidence="14" type="ORF">GCM10009682_45290</name>
</gene>
<feature type="domain" description="3-keto-alpha-glucoside-1,2-lyase/3-keto-2-hydroxy-glucal hydratase" evidence="11">
    <location>
        <begin position="41"/>
        <end position="205"/>
    </location>
</feature>
<evidence type="ECO:0000256" key="8">
    <source>
        <dbReference type="ARBA" id="ARBA00038263"/>
    </source>
</evidence>
<dbReference type="Proteomes" id="UP001500218">
    <property type="component" value="Unassembled WGS sequence"/>
</dbReference>
<keyword evidence="5 10" id="KW-0732">Signal</keyword>
<evidence type="ECO:0000256" key="5">
    <source>
        <dbReference type="ARBA" id="ARBA00022729"/>
    </source>
</evidence>
<feature type="domain" description="DUF1565" evidence="12">
    <location>
        <begin position="262"/>
        <end position="301"/>
    </location>
</feature>
<dbReference type="Gene3D" id="2.160.20.10">
    <property type="entry name" value="Single-stranded right-handed beta-helix, Pectin lyase-like"/>
    <property type="match status" value="1"/>
</dbReference>
<evidence type="ECO:0000256" key="1">
    <source>
        <dbReference type="ARBA" id="ARBA00001913"/>
    </source>
</evidence>
<protein>
    <recommendedName>
        <fullName evidence="16">Pectate lyase</fullName>
    </recommendedName>
</protein>
<feature type="compositionally biased region" description="Low complexity" evidence="9">
    <location>
        <begin position="221"/>
        <end position="233"/>
    </location>
</feature>
<organism evidence="14 15">
    <name type="scientific">Luedemannella flava</name>
    <dbReference type="NCBI Taxonomy" id="349316"/>
    <lineage>
        <taxon>Bacteria</taxon>
        <taxon>Bacillati</taxon>
        <taxon>Actinomycetota</taxon>
        <taxon>Actinomycetes</taxon>
        <taxon>Micromonosporales</taxon>
        <taxon>Micromonosporaceae</taxon>
        <taxon>Luedemannella</taxon>
    </lineage>
</organism>
<dbReference type="Pfam" id="PF07602">
    <property type="entry name" value="DUF1565"/>
    <property type="match status" value="1"/>
</dbReference>
<keyword evidence="3" id="KW-0964">Secreted</keyword>
<dbReference type="InterPro" id="IPR011459">
    <property type="entry name" value="DUF1565"/>
</dbReference>
<evidence type="ECO:0000259" key="11">
    <source>
        <dbReference type="Pfam" id="PF06439"/>
    </source>
</evidence>
<comment type="subcellular location">
    <subcellularLocation>
        <location evidence="2">Secreted</location>
    </subcellularLocation>
</comment>
<evidence type="ECO:0000256" key="2">
    <source>
        <dbReference type="ARBA" id="ARBA00004613"/>
    </source>
</evidence>
<dbReference type="SUPFAM" id="SSF49899">
    <property type="entry name" value="Concanavalin A-like lectins/glucanases"/>
    <property type="match status" value="1"/>
</dbReference>
<evidence type="ECO:0000256" key="4">
    <source>
        <dbReference type="ARBA" id="ARBA00022723"/>
    </source>
</evidence>
<dbReference type="RefSeq" id="WP_344135865.1">
    <property type="nucleotide sequence ID" value="NZ_BAAALT010000165.1"/>
</dbReference>
<dbReference type="Gene3D" id="2.60.120.560">
    <property type="entry name" value="Exo-inulinase, domain 1"/>
    <property type="match status" value="1"/>
</dbReference>
<dbReference type="InterPro" id="IPR013320">
    <property type="entry name" value="ConA-like_dom_sf"/>
</dbReference>
<feature type="region of interest" description="Disordered" evidence="9">
    <location>
        <begin position="221"/>
        <end position="251"/>
    </location>
</feature>
<evidence type="ECO:0000256" key="3">
    <source>
        <dbReference type="ARBA" id="ARBA00022525"/>
    </source>
</evidence>
<dbReference type="SMART" id="SM00710">
    <property type="entry name" value="PbH1"/>
    <property type="match status" value="5"/>
</dbReference>
<dbReference type="SUPFAM" id="SSF51126">
    <property type="entry name" value="Pectin lyase-like"/>
    <property type="match status" value="1"/>
</dbReference>
<evidence type="ECO:0008006" key="16">
    <source>
        <dbReference type="Google" id="ProtNLM"/>
    </source>
</evidence>
<evidence type="ECO:0000259" key="13">
    <source>
        <dbReference type="Pfam" id="PF22842"/>
    </source>
</evidence>
<feature type="signal peptide" evidence="10">
    <location>
        <begin position="1"/>
        <end position="35"/>
    </location>
</feature>
<sequence>MKSARSRRLVRVAAPLAALAALGAVALVTATSANAATLFSDTFEDGNADGWSKSGGTWAVGTDGSRVYTQSNSGSELARVFAGQTSWTDYAAQARVKPLAFGAATRYVGVAARSGSSSSFDRLVLTDANRVELQAVRSGTVTVIGSAALTVSTGTWYTLRIEAQGSALRGYVNGTLVASGSGSQASQGRIVLQTFHASASFDDVLVETLGTTTPTSAALTTTRPATTTVGPTSAAPTTSRAPVTSAAPTSSTPANTLIVATNGNDANAGTLSAPLATLGRAVTLATAGTTIALRAGTYQFSANVQIYKDGTSANPYTITSYNGEKVILDGENLPYTPAATGGSIPNADRGLLHIEADYWRVRNVEIVHAPYAIFCRDCNNNIFDRLTTRDNYESGLQIQGAASNNQVLNLDSYGNRDPRKNGESADGLAIKEGSGTGNVVRGARLWNNSDDGFDAWLFTSPILIESSAAWGNGFNRWSLPNYVGDGNGFKMGGGDPDPPANHTIRNSFAFDNAVGGFIDNGNPGTVTVAFNTAFRNGDGGFKFGSSTSVLTNNLALTNGAGVTLGSSSASGNSWNIKSSWSTADVASTDTSVITGARNSDGSIRPSSFLRPVAYPNLGAQI</sequence>
<comment type="similarity">
    <text evidence="8">Belongs to the polysaccharide lyase 9 family.</text>
</comment>
<evidence type="ECO:0000256" key="9">
    <source>
        <dbReference type="SAM" id="MobiDB-lite"/>
    </source>
</evidence>
<keyword evidence="6" id="KW-0106">Calcium</keyword>
<keyword evidence="4" id="KW-0479">Metal-binding</keyword>
<comment type="caution">
    <text evidence="14">The sequence shown here is derived from an EMBL/GenBank/DDBJ whole genome shotgun (WGS) entry which is preliminary data.</text>
</comment>
<dbReference type="InterPro" id="IPR010496">
    <property type="entry name" value="AL/BT2_dom"/>
</dbReference>
<feature type="chain" id="PRO_5045745669" description="Pectate lyase" evidence="10">
    <location>
        <begin position="36"/>
        <end position="621"/>
    </location>
</feature>
<evidence type="ECO:0000256" key="10">
    <source>
        <dbReference type="SAM" id="SignalP"/>
    </source>
</evidence>
<evidence type="ECO:0000313" key="14">
    <source>
        <dbReference type="EMBL" id="GAA1819731.1"/>
    </source>
</evidence>
<dbReference type="InterPro" id="IPR011050">
    <property type="entry name" value="Pectin_lyase_fold/virulence"/>
</dbReference>
<dbReference type="InterPro" id="IPR012334">
    <property type="entry name" value="Pectin_lyas_fold"/>
</dbReference>
<feature type="domain" description="Pel9A-like right handed beta-helix region" evidence="13">
    <location>
        <begin position="376"/>
        <end position="538"/>
    </location>
</feature>
<evidence type="ECO:0000313" key="15">
    <source>
        <dbReference type="Proteomes" id="UP001500218"/>
    </source>
</evidence>
<name>A0ABN2MCG8_9ACTN</name>
<evidence type="ECO:0000259" key="12">
    <source>
        <dbReference type="Pfam" id="PF07602"/>
    </source>
</evidence>
<accession>A0ABN2MCG8</accession>
<keyword evidence="7" id="KW-0456">Lyase</keyword>
<keyword evidence="15" id="KW-1185">Reference proteome</keyword>
<dbReference type="PANTHER" id="PTHR40088:SF1">
    <property type="entry name" value="PECTATE LYASE PEL9"/>
    <property type="match status" value="1"/>
</dbReference>
<dbReference type="Pfam" id="PF22842">
    <property type="entry name" value="Pel9A-like_beta_helix"/>
    <property type="match status" value="1"/>
</dbReference>
<dbReference type="InterPro" id="IPR006626">
    <property type="entry name" value="PbH1"/>
</dbReference>